<evidence type="ECO:0000313" key="2">
    <source>
        <dbReference type="Proteomes" id="UP001159363"/>
    </source>
</evidence>
<dbReference type="EMBL" id="JARBHB010000015">
    <property type="protein sequence ID" value="KAJ8867823.1"/>
    <property type="molecule type" value="Genomic_DNA"/>
</dbReference>
<dbReference type="Proteomes" id="UP001159363">
    <property type="component" value="Chromosome 14"/>
</dbReference>
<accession>A0ABQ9G8R8</accession>
<organism evidence="1 2">
    <name type="scientific">Dryococelus australis</name>
    <dbReference type="NCBI Taxonomy" id="614101"/>
    <lineage>
        <taxon>Eukaryota</taxon>
        <taxon>Metazoa</taxon>
        <taxon>Ecdysozoa</taxon>
        <taxon>Arthropoda</taxon>
        <taxon>Hexapoda</taxon>
        <taxon>Insecta</taxon>
        <taxon>Pterygota</taxon>
        <taxon>Neoptera</taxon>
        <taxon>Polyneoptera</taxon>
        <taxon>Phasmatodea</taxon>
        <taxon>Verophasmatodea</taxon>
        <taxon>Anareolatae</taxon>
        <taxon>Phasmatidae</taxon>
        <taxon>Eurycanthinae</taxon>
        <taxon>Dryococelus</taxon>
    </lineage>
</organism>
<sequence>MVLMEEVQKKKDNSNIAGTEFSKGKLEWLPVEHRTRLHNMHSALYNSTDITIWAALNEVSRADEGEMTREWSSAGMLGRGGNGRVIPGHGHKVKVKITQIQYDGWGPRWLHERLACSPPTEANRVQSPAIRVTPEFSHVGIVPDNAASRRIFSGISHFPALLFRLYSVNNPLLRGMWRREMAGGEGGVRGRTWVTLDVRRLITLWRQCVSACGSANSACRHRSSRASSLQSAPPRGRLLTAKKAYVHVRCIDNRSFSTPVDLCFTAFGVRPLVFVRGSMNAEAYCNIQDNEMLPTLWRFYGMDPCYFQDDNARGHVSRADMQWYADNNVRRLDRPAQSPDLNPIEHL</sequence>
<dbReference type="Gene3D" id="3.30.420.10">
    <property type="entry name" value="Ribonuclease H-like superfamily/Ribonuclease H"/>
    <property type="match status" value="1"/>
</dbReference>
<protein>
    <recommendedName>
        <fullName evidence="3">Transposase</fullName>
    </recommendedName>
</protein>
<evidence type="ECO:0000313" key="1">
    <source>
        <dbReference type="EMBL" id="KAJ8867823.1"/>
    </source>
</evidence>
<comment type="caution">
    <text evidence="1">The sequence shown here is derived from an EMBL/GenBank/DDBJ whole genome shotgun (WGS) entry which is preliminary data.</text>
</comment>
<name>A0ABQ9G8R8_9NEOP</name>
<keyword evidence="2" id="KW-1185">Reference proteome</keyword>
<reference evidence="1 2" key="1">
    <citation type="submission" date="2023-02" db="EMBL/GenBank/DDBJ databases">
        <title>LHISI_Scaffold_Assembly.</title>
        <authorList>
            <person name="Stuart O.P."/>
            <person name="Cleave R."/>
            <person name="Magrath M.J.L."/>
            <person name="Mikheyev A.S."/>
        </authorList>
    </citation>
    <scope>NUCLEOTIDE SEQUENCE [LARGE SCALE GENOMIC DNA]</scope>
    <source>
        <strain evidence="1">Daus_M_001</strain>
        <tissue evidence="1">Leg muscle</tissue>
    </source>
</reference>
<evidence type="ECO:0008006" key="3">
    <source>
        <dbReference type="Google" id="ProtNLM"/>
    </source>
</evidence>
<proteinExistence type="predicted"/>
<dbReference type="InterPro" id="IPR036397">
    <property type="entry name" value="RNaseH_sf"/>
</dbReference>
<gene>
    <name evidence="1" type="ORF">PR048_031628</name>
</gene>